<reference evidence="2 3" key="1">
    <citation type="submission" date="2014-04" db="EMBL/GenBank/DDBJ databases">
        <authorList>
            <consortium name="DOE Joint Genome Institute"/>
            <person name="Kuo A."/>
            <person name="Kohler A."/>
            <person name="Jargeat P."/>
            <person name="Nagy L.G."/>
            <person name="Floudas D."/>
            <person name="Copeland A."/>
            <person name="Barry K.W."/>
            <person name="Cichocki N."/>
            <person name="Veneault-Fourrey C."/>
            <person name="LaButti K."/>
            <person name="Lindquist E.A."/>
            <person name="Lipzen A."/>
            <person name="Lundell T."/>
            <person name="Morin E."/>
            <person name="Murat C."/>
            <person name="Sun H."/>
            <person name="Tunlid A."/>
            <person name="Henrissat B."/>
            <person name="Grigoriev I.V."/>
            <person name="Hibbett D.S."/>
            <person name="Martin F."/>
            <person name="Nordberg H.P."/>
            <person name="Cantor M.N."/>
            <person name="Hua S.X."/>
        </authorList>
    </citation>
    <scope>NUCLEOTIDE SEQUENCE [LARGE SCALE GENOMIC DNA]</scope>
    <source>
        <strain evidence="2 3">Ve08.2h10</strain>
    </source>
</reference>
<evidence type="ECO:0000313" key="2">
    <source>
        <dbReference type="EMBL" id="KIK95929.1"/>
    </source>
</evidence>
<accession>A0A0D0E490</accession>
<feature type="region of interest" description="Disordered" evidence="1">
    <location>
        <begin position="19"/>
        <end position="43"/>
    </location>
</feature>
<name>A0A0D0E490_9AGAM</name>
<dbReference type="HOGENOM" id="CLU_1855914_0_0_1"/>
<organism evidence="2 3">
    <name type="scientific">Paxillus rubicundulus Ve08.2h10</name>
    <dbReference type="NCBI Taxonomy" id="930991"/>
    <lineage>
        <taxon>Eukaryota</taxon>
        <taxon>Fungi</taxon>
        <taxon>Dikarya</taxon>
        <taxon>Basidiomycota</taxon>
        <taxon>Agaricomycotina</taxon>
        <taxon>Agaricomycetes</taxon>
        <taxon>Agaricomycetidae</taxon>
        <taxon>Boletales</taxon>
        <taxon>Paxilineae</taxon>
        <taxon>Paxillaceae</taxon>
        <taxon>Paxillus</taxon>
    </lineage>
</organism>
<dbReference type="EMBL" id="KN825013">
    <property type="protein sequence ID" value="KIK95929.1"/>
    <property type="molecule type" value="Genomic_DNA"/>
</dbReference>
<gene>
    <name evidence="2" type="ORF">PAXRUDRAFT_826527</name>
</gene>
<dbReference type="Proteomes" id="UP000054538">
    <property type="component" value="Unassembled WGS sequence"/>
</dbReference>
<evidence type="ECO:0000256" key="1">
    <source>
        <dbReference type="SAM" id="MobiDB-lite"/>
    </source>
</evidence>
<reference evidence="3" key="2">
    <citation type="submission" date="2015-01" db="EMBL/GenBank/DDBJ databases">
        <title>Evolutionary Origins and Diversification of the Mycorrhizal Mutualists.</title>
        <authorList>
            <consortium name="DOE Joint Genome Institute"/>
            <consortium name="Mycorrhizal Genomics Consortium"/>
            <person name="Kohler A."/>
            <person name="Kuo A."/>
            <person name="Nagy L.G."/>
            <person name="Floudas D."/>
            <person name="Copeland A."/>
            <person name="Barry K.W."/>
            <person name="Cichocki N."/>
            <person name="Veneault-Fourrey C."/>
            <person name="LaButti K."/>
            <person name="Lindquist E.A."/>
            <person name="Lipzen A."/>
            <person name="Lundell T."/>
            <person name="Morin E."/>
            <person name="Murat C."/>
            <person name="Riley R."/>
            <person name="Ohm R."/>
            <person name="Sun H."/>
            <person name="Tunlid A."/>
            <person name="Henrissat B."/>
            <person name="Grigoriev I.V."/>
            <person name="Hibbett D.S."/>
            <person name="Martin F."/>
        </authorList>
    </citation>
    <scope>NUCLEOTIDE SEQUENCE [LARGE SCALE GENOMIC DNA]</scope>
    <source>
        <strain evidence="3">Ve08.2h10</strain>
    </source>
</reference>
<feature type="compositionally biased region" description="Low complexity" evidence="1">
    <location>
        <begin position="58"/>
        <end position="69"/>
    </location>
</feature>
<dbReference type="InParanoid" id="A0A0D0E490"/>
<keyword evidence="3" id="KW-1185">Reference proteome</keyword>
<feature type="compositionally biased region" description="Polar residues" evidence="1">
    <location>
        <begin position="107"/>
        <end position="119"/>
    </location>
</feature>
<protein>
    <submittedName>
        <fullName evidence="2">Uncharacterized protein</fullName>
    </submittedName>
</protein>
<dbReference type="AlphaFoldDB" id="A0A0D0E490"/>
<evidence type="ECO:0000313" key="3">
    <source>
        <dbReference type="Proteomes" id="UP000054538"/>
    </source>
</evidence>
<sequence length="138" mass="14699">MGDPSPLLLGGLTVIPGRPMVAKPTCEQSPTSPIKAPSRQQTTVSATTWAVVVEPVTSGGISRDSSSFSNQKRAPAVASRPSAKLTGTASPSTRVTTMRGIDGWTGFVSNQEPRSQPQTRLEEPLTVDFPGRLRVERR</sequence>
<proteinExistence type="predicted"/>
<feature type="region of interest" description="Disordered" evidence="1">
    <location>
        <begin position="58"/>
        <end position="124"/>
    </location>
</feature>
<feature type="compositionally biased region" description="Polar residues" evidence="1">
    <location>
        <begin position="85"/>
        <end position="96"/>
    </location>
</feature>